<dbReference type="AlphaFoldDB" id="A0A1J5HPZ7"/>
<dbReference type="Proteomes" id="UP000182344">
    <property type="component" value="Unassembled WGS sequence"/>
</dbReference>
<comment type="caution">
    <text evidence="2">The sequence shown here is derived from an EMBL/GenBank/DDBJ whole genome shotgun (WGS) entry which is preliminary data.</text>
</comment>
<dbReference type="STRING" id="1805376.AUK05_03395"/>
<evidence type="ECO:0000313" key="3">
    <source>
        <dbReference type="Proteomes" id="UP000182344"/>
    </source>
</evidence>
<keyword evidence="1" id="KW-0802">TPR repeat</keyword>
<protein>
    <recommendedName>
        <fullName evidence="4">Tetratricopeptide repeat protein</fullName>
    </recommendedName>
</protein>
<organism evidence="2 3">
    <name type="scientific">Candidatus Shapirobacteria bacterium CG2_30_35_20</name>
    <dbReference type="NCBI Taxonomy" id="1805376"/>
    <lineage>
        <taxon>Bacteria</taxon>
        <taxon>Candidatus Shapironibacteriota</taxon>
    </lineage>
</organism>
<feature type="repeat" description="TPR" evidence="1">
    <location>
        <begin position="103"/>
        <end position="136"/>
    </location>
</feature>
<dbReference type="InterPro" id="IPR019734">
    <property type="entry name" value="TPR_rpt"/>
</dbReference>
<evidence type="ECO:0000313" key="2">
    <source>
        <dbReference type="EMBL" id="OIP86507.1"/>
    </source>
</evidence>
<accession>A0A1J5HPZ7</accession>
<dbReference type="EMBL" id="MNZO01000050">
    <property type="protein sequence ID" value="OIP86507.1"/>
    <property type="molecule type" value="Genomic_DNA"/>
</dbReference>
<sequence>MKTFILSPNIDTFFDQELQEIAKLREIKGQESQTLAKINSLIPQVEAENDFIVLAKLFWEQAFVYQHLVMSHVNESINLKLMEESALNSHDIILKQNLTDLLGDDLRFLGRVYDYNRDYPQAYNFYQQALDFYQKQNNPRTLEINAFICANLIYQNKIDDGLALAKKTYAEFETCPLKQSDFYTWAVWKTGIYPRVIKALISQNQTFDSLEMKNILLNDQKLLMEEKFDFRFRLDEIDEVLNLLL</sequence>
<dbReference type="Gene3D" id="1.25.40.10">
    <property type="entry name" value="Tetratricopeptide repeat domain"/>
    <property type="match status" value="1"/>
</dbReference>
<gene>
    <name evidence="2" type="ORF">AUK05_03395</name>
</gene>
<dbReference type="InterPro" id="IPR011990">
    <property type="entry name" value="TPR-like_helical_dom_sf"/>
</dbReference>
<name>A0A1J5HPZ7_9BACT</name>
<dbReference type="PROSITE" id="PS50005">
    <property type="entry name" value="TPR"/>
    <property type="match status" value="1"/>
</dbReference>
<proteinExistence type="predicted"/>
<evidence type="ECO:0008006" key="4">
    <source>
        <dbReference type="Google" id="ProtNLM"/>
    </source>
</evidence>
<evidence type="ECO:0000256" key="1">
    <source>
        <dbReference type="PROSITE-ProRule" id="PRU00339"/>
    </source>
</evidence>
<reference evidence="2 3" key="1">
    <citation type="journal article" date="2016" name="Environ. Microbiol.">
        <title>Genomic resolution of a cold subsurface aquifer community provides metabolic insights for novel microbes adapted to high CO concentrations.</title>
        <authorList>
            <person name="Probst A.J."/>
            <person name="Castelle C.J."/>
            <person name="Singh A."/>
            <person name="Brown C.T."/>
            <person name="Anantharaman K."/>
            <person name="Sharon I."/>
            <person name="Hug L.A."/>
            <person name="Burstein D."/>
            <person name="Emerson J.B."/>
            <person name="Thomas B.C."/>
            <person name="Banfield J.F."/>
        </authorList>
    </citation>
    <scope>NUCLEOTIDE SEQUENCE [LARGE SCALE GENOMIC DNA]</scope>
    <source>
        <strain evidence="2">CG2_30_35_20</strain>
    </source>
</reference>
<dbReference type="SUPFAM" id="SSF48452">
    <property type="entry name" value="TPR-like"/>
    <property type="match status" value="1"/>
</dbReference>